<name>A0A1H2ZLL7_9PSEU</name>
<feature type="transmembrane region" description="Helical" evidence="1">
    <location>
        <begin position="59"/>
        <end position="82"/>
    </location>
</feature>
<keyword evidence="1" id="KW-1133">Transmembrane helix</keyword>
<dbReference type="EMBL" id="FNOK01000008">
    <property type="protein sequence ID" value="SDX18392.1"/>
    <property type="molecule type" value="Genomic_DNA"/>
</dbReference>
<proteinExistence type="predicted"/>
<accession>A0A1H2ZLL7</accession>
<keyword evidence="3" id="KW-1185">Reference proteome</keyword>
<evidence type="ECO:0008006" key="4">
    <source>
        <dbReference type="Google" id="ProtNLM"/>
    </source>
</evidence>
<evidence type="ECO:0000256" key="1">
    <source>
        <dbReference type="SAM" id="Phobius"/>
    </source>
</evidence>
<dbReference type="STRING" id="418495.SAMN05216215_1008107"/>
<feature type="transmembrane region" description="Helical" evidence="1">
    <location>
        <begin position="94"/>
        <end position="116"/>
    </location>
</feature>
<dbReference type="AlphaFoldDB" id="A0A1H2ZLL7"/>
<keyword evidence="1" id="KW-0812">Transmembrane</keyword>
<gene>
    <name evidence="2" type="ORF">SAMN05216215_1008107</name>
</gene>
<protein>
    <recommendedName>
        <fullName evidence="4">SHOCT domain-containing protein</fullName>
    </recommendedName>
</protein>
<reference evidence="3" key="1">
    <citation type="submission" date="2016-10" db="EMBL/GenBank/DDBJ databases">
        <authorList>
            <person name="Varghese N."/>
            <person name="Submissions S."/>
        </authorList>
    </citation>
    <scope>NUCLEOTIDE SEQUENCE [LARGE SCALE GENOMIC DNA]</scope>
    <source>
        <strain evidence="3">CGMCC 4.3530</strain>
    </source>
</reference>
<evidence type="ECO:0000313" key="2">
    <source>
        <dbReference type="EMBL" id="SDX18392.1"/>
    </source>
</evidence>
<keyword evidence="1" id="KW-0472">Membrane</keyword>
<organism evidence="2 3">
    <name type="scientific">Saccharopolyspora shandongensis</name>
    <dbReference type="NCBI Taxonomy" id="418495"/>
    <lineage>
        <taxon>Bacteria</taxon>
        <taxon>Bacillati</taxon>
        <taxon>Actinomycetota</taxon>
        <taxon>Actinomycetes</taxon>
        <taxon>Pseudonocardiales</taxon>
        <taxon>Pseudonocardiaceae</taxon>
        <taxon>Saccharopolyspora</taxon>
    </lineage>
</organism>
<evidence type="ECO:0000313" key="3">
    <source>
        <dbReference type="Proteomes" id="UP000199529"/>
    </source>
</evidence>
<sequence>MPYSQRMSGYPDSAKDFERVLRLADPGARLRIVLADGNPARLPGNPELVTGRVPTAGKVVLNGVALWAVTVAGVFLATVTAWDHDGFFPWFWNVVWLLFPWFFLLPLWAAFCKLVAQHARGARFAKAYREVCANPRPARGTVDDEEFQRAKQRLLG</sequence>
<dbReference type="Proteomes" id="UP000199529">
    <property type="component" value="Unassembled WGS sequence"/>
</dbReference>